<dbReference type="PANTHER" id="PTHR33376">
    <property type="match status" value="1"/>
</dbReference>
<name>A0ABS2PHR8_9BACL</name>
<feature type="chain" id="PRO_5046031177" evidence="4">
    <location>
        <begin position="19"/>
        <end position="344"/>
    </location>
</feature>
<sequence length="344" mass="38721">MMKKLKGGLVGLCMAAFALTGCITNTTSTGEEIHEWNMTITVGPGSTWYEGALKFAEDLERESDGRMQIEIYTNEQLSAGNQEAGVEQLMDGLKDFSYNSSIIYAGVDQRFGVLSAPFLINDYDDASRVLNGESGQIIEGMLRERGVEPLGFGESGFRQITNDTLPIRTPEDLDHLKIRVPNMGVLTNLFRTQGADPITMPFSEVYTALQQGTIDGQENPVDVTYSSGLVEVQQYMTMWNYVYDAIILGMNKDLYDSLPEDDQALIREVAAEANAYQIQITREKEAMQLEELEAAGMEIYYPTEDEIEQFRNDSQPVYEQFRDIWGEDHMQMFLDEAMGSEEIE</sequence>
<keyword evidence="6" id="KW-1185">Reference proteome</keyword>
<dbReference type="InterPro" id="IPR038404">
    <property type="entry name" value="TRAP_DctP_sf"/>
</dbReference>
<dbReference type="PIRSF" id="PIRSF006470">
    <property type="entry name" value="DctB"/>
    <property type="match status" value="1"/>
</dbReference>
<dbReference type="NCBIfam" id="TIGR00787">
    <property type="entry name" value="dctP"/>
    <property type="match status" value="1"/>
</dbReference>
<comment type="similarity">
    <text evidence="1">Belongs to the bacterial solute-binding protein 7 family.</text>
</comment>
<dbReference type="RefSeq" id="WP_239575765.1">
    <property type="nucleotide sequence ID" value="NZ_JAFBEC010000020.1"/>
</dbReference>
<proteinExistence type="inferred from homology"/>
<feature type="signal peptide" evidence="4">
    <location>
        <begin position="1"/>
        <end position="18"/>
    </location>
</feature>
<gene>
    <name evidence="5" type="ORF">JOD17_004126</name>
</gene>
<dbReference type="NCBIfam" id="NF037995">
    <property type="entry name" value="TRAP_S1"/>
    <property type="match status" value="1"/>
</dbReference>
<keyword evidence="3 4" id="KW-0732">Signal</keyword>
<reference evidence="5 6" key="1">
    <citation type="submission" date="2021-01" db="EMBL/GenBank/DDBJ databases">
        <title>Genomic Encyclopedia of Type Strains, Phase IV (KMG-IV): sequencing the most valuable type-strain genomes for metagenomic binning, comparative biology and taxonomic classification.</title>
        <authorList>
            <person name="Goeker M."/>
        </authorList>
    </citation>
    <scope>NUCLEOTIDE SEQUENCE [LARGE SCALE GENOMIC DNA]</scope>
    <source>
        <strain evidence="5 6">DSM 25540</strain>
    </source>
</reference>
<dbReference type="InterPro" id="IPR018389">
    <property type="entry name" value="DctP_fam"/>
</dbReference>
<dbReference type="Pfam" id="PF03480">
    <property type="entry name" value="DctP"/>
    <property type="match status" value="1"/>
</dbReference>
<dbReference type="PROSITE" id="PS51257">
    <property type="entry name" value="PROKAR_LIPOPROTEIN"/>
    <property type="match status" value="1"/>
</dbReference>
<dbReference type="InterPro" id="IPR004682">
    <property type="entry name" value="TRAP_DctP"/>
</dbReference>
<dbReference type="Gene3D" id="3.40.190.170">
    <property type="entry name" value="Bacterial extracellular solute-binding protein, family 7"/>
    <property type="match status" value="1"/>
</dbReference>
<evidence type="ECO:0000313" key="6">
    <source>
        <dbReference type="Proteomes" id="UP000741863"/>
    </source>
</evidence>
<dbReference type="EMBL" id="JAFBEC010000020">
    <property type="protein sequence ID" value="MBM7634983.1"/>
    <property type="molecule type" value="Genomic_DNA"/>
</dbReference>
<protein>
    <submittedName>
        <fullName evidence="5">C4-dicarboxylate transporter DctM subunit</fullName>
    </submittedName>
</protein>
<evidence type="ECO:0000256" key="1">
    <source>
        <dbReference type="ARBA" id="ARBA00009023"/>
    </source>
</evidence>
<organism evidence="5 6">
    <name type="scientific">Geomicrobium sediminis</name>
    <dbReference type="NCBI Taxonomy" id="1347788"/>
    <lineage>
        <taxon>Bacteria</taxon>
        <taxon>Bacillati</taxon>
        <taxon>Bacillota</taxon>
        <taxon>Bacilli</taxon>
        <taxon>Bacillales</taxon>
        <taxon>Geomicrobium</taxon>
    </lineage>
</organism>
<accession>A0ABS2PHR8</accession>
<evidence type="ECO:0000256" key="4">
    <source>
        <dbReference type="SAM" id="SignalP"/>
    </source>
</evidence>
<dbReference type="Proteomes" id="UP000741863">
    <property type="component" value="Unassembled WGS sequence"/>
</dbReference>
<dbReference type="PANTHER" id="PTHR33376:SF7">
    <property type="entry name" value="C4-DICARBOXYLATE-BINDING PROTEIN DCTB"/>
    <property type="match status" value="1"/>
</dbReference>
<evidence type="ECO:0000256" key="2">
    <source>
        <dbReference type="ARBA" id="ARBA00022448"/>
    </source>
</evidence>
<evidence type="ECO:0000256" key="3">
    <source>
        <dbReference type="ARBA" id="ARBA00022729"/>
    </source>
</evidence>
<evidence type="ECO:0000313" key="5">
    <source>
        <dbReference type="EMBL" id="MBM7634983.1"/>
    </source>
</evidence>
<comment type="caution">
    <text evidence="5">The sequence shown here is derived from an EMBL/GenBank/DDBJ whole genome shotgun (WGS) entry which is preliminary data.</text>
</comment>
<keyword evidence="2" id="KW-0813">Transport</keyword>